<dbReference type="Pfam" id="PF25601">
    <property type="entry name" value="AAA_lid_14"/>
    <property type="match status" value="1"/>
</dbReference>
<protein>
    <submittedName>
        <fullName evidence="9">Sigma 54-interacting transcriptional regulator</fullName>
    </submittedName>
</protein>
<keyword evidence="3" id="KW-0805">Transcription regulation</keyword>
<dbReference type="Gene3D" id="2.60.200.20">
    <property type="match status" value="1"/>
</dbReference>
<dbReference type="CDD" id="cd00060">
    <property type="entry name" value="FHA"/>
    <property type="match status" value="1"/>
</dbReference>
<sequence>MAQPRLICLSGPHAGGVFPLAGPEFTIGRLALHHLPIPLPGASRNHARIVFRDGSPVLEDLESHNGTFVNSAPIRAHALRDGDEIRIAGALYLFLSRPGEPAPAEPVPAGVAPGPSDQRRTTTIRMALGRDQVAPSAGDADALDSGFAERLLGQLEALRSLASAMVADAEAADALPAVAGLLARTFGAERSCILLWDAATETLEPAASFPHCPGEEDASPISGTVVRKVAGERVSLLCSDAVADERLDQAASVAGLRIRSVMCTPLIHRDRLLGVVYLDSRSLADEFGGRDLWLLKVMADQIAVLVDNIALVGALRGRLRSLEAEAGGAPAIIGESAALEGVIRTARKAADSNATILVLGESGTGKEVMARNIHRWSPRRDAPFVVVNCAALTEQLLQSDLFGHERGAFTGAIRQKRGRLELAEGGTVFLDEIGEIDREMQAKLLRFLQEHEFERLGGTRPIRVDVRVIAASNRDLAEEVRAGRFREDLYYRLRVVEVVMPPLRERPGDIALLAQAFLQQYAAEAGREARSFTADALSQLTHHAWPGNIRELRNCIERAVVLGSGPVIGAGDLNVSSQSWPEIESAASGYHERVREIKRRVIRAALERAEGRQQQAASALGLRPTYLSRLMKNLGMR</sequence>
<evidence type="ECO:0000256" key="3">
    <source>
        <dbReference type="ARBA" id="ARBA00023015"/>
    </source>
</evidence>
<dbReference type="FunFam" id="3.40.50.300:FF:000006">
    <property type="entry name" value="DNA-binding transcriptional regulator NtrC"/>
    <property type="match status" value="1"/>
</dbReference>
<dbReference type="SUPFAM" id="SSF46689">
    <property type="entry name" value="Homeodomain-like"/>
    <property type="match status" value="1"/>
</dbReference>
<dbReference type="PROSITE" id="PS50006">
    <property type="entry name" value="FHA_DOMAIN"/>
    <property type="match status" value="1"/>
</dbReference>
<dbReference type="Pfam" id="PF01590">
    <property type="entry name" value="GAF"/>
    <property type="match status" value="1"/>
</dbReference>
<dbReference type="PROSITE" id="PS00675">
    <property type="entry name" value="SIGMA54_INTERACT_1"/>
    <property type="match status" value="1"/>
</dbReference>
<evidence type="ECO:0000313" key="10">
    <source>
        <dbReference type="Proteomes" id="UP000748308"/>
    </source>
</evidence>
<dbReference type="InterPro" id="IPR003018">
    <property type="entry name" value="GAF"/>
</dbReference>
<dbReference type="PANTHER" id="PTHR32071:SF117">
    <property type="entry name" value="PTS-DEPENDENT DIHYDROXYACETONE KINASE OPERON REGULATORY PROTEIN-RELATED"/>
    <property type="match status" value="1"/>
</dbReference>
<dbReference type="InterPro" id="IPR025943">
    <property type="entry name" value="Sigma_54_int_dom_ATP-bd_2"/>
</dbReference>
<dbReference type="Gene3D" id="1.10.10.60">
    <property type="entry name" value="Homeodomain-like"/>
    <property type="match status" value="1"/>
</dbReference>
<evidence type="ECO:0000256" key="4">
    <source>
        <dbReference type="ARBA" id="ARBA00023125"/>
    </source>
</evidence>
<dbReference type="GO" id="GO:0043565">
    <property type="term" value="F:sequence-specific DNA binding"/>
    <property type="evidence" value="ECO:0007669"/>
    <property type="project" value="InterPro"/>
</dbReference>
<dbReference type="CDD" id="cd00009">
    <property type="entry name" value="AAA"/>
    <property type="match status" value="1"/>
</dbReference>
<evidence type="ECO:0000256" key="5">
    <source>
        <dbReference type="ARBA" id="ARBA00023159"/>
    </source>
</evidence>
<dbReference type="InterPro" id="IPR058031">
    <property type="entry name" value="AAA_lid_NorR"/>
</dbReference>
<dbReference type="SMART" id="SM00382">
    <property type="entry name" value="AAA"/>
    <property type="match status" value="1"/>
</dbReference>
<dbReference type="Gene3D" id="3.40.50.300">
    <property type="entry name" value="P-loop containing nucleotide triphosphate hydrolases"/>
    <property type="match status" value="1"/>
</dbReference>
<dbReference type="InterPro" id="IPR002078">
    <property type="entry name" value="Sigma_54_int"/>
</dbReference>
<dbReference type="SUPFAM" id="SSF52540">
    <property type="entry name" value="P-loop containing nucleoside triphosphate hydrolases"/>
    <property type="match status" value="1"/>
</dbReference>
<dbReference type="InterPro" id="IPR008984">
    <property type="entry name" value="SMAD_FHA_dom_sf"/>
</dbReference>
<keyword evidence="5" id="KW-0010">Activator</keyword>
<dbReference type="Gene3D" id="3.30.450.40">
    <property type="match status" value="1"/>
</dbReference>
<dbReference type="Gene3D" id="1.10.8.60">
    <property type="match status" value="1"/>
</dbReference>
<dbReference type="PANTHER" id="PTHR32071">
    <property type="entry name" value="TRANSCRIPTIONAL REGULATORY PROTEIN"/>
    <property type="match status" value="1"/>
</dbReference>
<dbReference type="InterPro" id="IPR025944">
    <property type="entry name" value="Sigma_54_int_dom_CS"/>
</dbReference>
<gene>
    <name evidence="9" type="ORF">FJY75_05090</name>
</gene>
<evidence type="ECO:0000256" key="2">
    <source>
        <dbReference type="ARBA" id="ARBA00022840"/>
    </source>
</evidence>
<dbReference type="InterPro" id="IPR003593">
    <property type="entry name" value="AAA+_ATPase"/>
</dbReference>
<name>A0A938BQV4_UNCEI</name>
<dbReference type="InterPro" id="IPR000253">
    <property type="entry name" value="FHA_dom"/>
</dbReference>
<dbReference type="InterPro" id="IPR002197">
    <property type="entry name" value="HTH_Fis"/>
</dbReference>
<keyword evidence="6" id="KW-0804">Transcription</keyword>
<dbReference type="Pfam" id="PF00498">
    <property type="entry name" value="FHA"/>
    <property type="match status" value="1"/>
</dbReference>
<keyword evidence="2" id="KW-0067">ATP-binding</keyword>
<proteinExistence type="predicted"/>
<dbReference type="InterPro" id="IPR027417">
    <property type="entry name" value="P-loop_NTPase"/>
</dbReference>
<keyword evidence="4" id="KW-0238">DNA-binding</keyword>
<dbReference type="GO" id="GO:0006355">
    <property type="term" value="P:regulation of DNA-templated transcription"/>
    <property type="evidence" value="ECO:0007669"/>
    <property type="project" value="InterPro"/>
</dbReference>
<reference evidence="9" key="1">
    <citation type="submission" date="2019-03" db="EMBL/GenBank/DDBJ databases">
        <title>Lake Tanganyika Metagenome-Assembled Genomes (MAGs).</title>
        <authorList>
            <person name="Tran P."/>
        </authorList>
    </citation>
    <scope>NUCLEOTIDE SEQUENCE</scope>
    <source>
        <strain evidence="9">M_DeepCast_400m_m2_100</strain>
    </source>
</reference>
<evidence type="ECO:0000313" key="9">
    <source>
        <dbReference type="EMBL" id="MBM3317206.1"/>
    </source>
</evidence>
<comment type="caution">
    <text evidence="9">The sequence shown here is derived from an EMBL/GenBank/DDBJ whole genome shotgun (WGS) entry which is preliminary data.</text>
</comment>
<dbReference type="FunFam" id="1.10.8.60:FF:000014">
    <property type="entry name" value="DNA-binding transcriptional regulator NtrC"/>
    <property type="match status" value="1"/>
</dbReference>
<dbReference type="PRINTS" id="PR01590">
    <property type="entry name" value="HTHFIS"/>
</dbReference>
<evidence type="ECO:0000256" key="1">
    <source>
        <dbReference type="ARBA" id="ARBA00022741"/>
    </source>
</evidence>
<dbReference type="Pfam" id="PF00158">
    <property type="entry name" value="Sigma54_activat"/>
    <property type="match status" value="1"/>
</dbReference>
<accession>A0A938BQV4</accession>
<dbReference type="SUPFAM" id="SSF55781">
    <property type="entry name" value="GAF domain-like"/>
    <property type="match status" value="1"/>
</dbReference>
<dbReference type="InterPro" id="IPR025662">
    <property type="entry name" value="Sigma_54_int_dom_ATP-bd_1"/>
</dbReference>
<evidence type="ECO:0000259" key="8">
    <source>
        <dbReference type="PROSITE" id="PS50045"/>
    </source>
</evidence>
<dbReference type="InterPro" id="IPR029016">
    <property type="entry name" value="GAF-like_dom_sf"/>
</dbReference>
<dbReference type="EMBL" id="VGIY01000090">
    <property type="protein sequence ID" value="MBM3317206.1"/>
    <property type="molecule type" value="Genomic_DNA"/>
</dbReference>
<dbReference type="SUPFAM" id="SSF49879">
    <property type="entry name" value="SMAD/FHA domain"/>
    <property type="match status" value="1"/>
</dbReference>
<dbReference type="PROSITE" id="PS00688">
    <property type="entry name" value="SIGMA54_INTERACT_3"/>
    <property type="match status" value="1"/>
</dbReference>
<dbReference type="AlphaFoldDB" id="A0A938BQV4"/>
<dbReference type="SMART" id="SM00065">
    <property type="entry name" value="GAF"/>
    <property type="match status" value="1"/>
</dbReference>
<dbReference type="InterPro" id="IPR009057">
    <property type="entry name" value="Homeodomain-like_sf"/>
</dbReference>
<evidence type="ECO:0000259" key="7">
    <source>
        <dbReference type="PROSITE" id="PS50006"/>
    </source>
</evidence>
<dbReference type="Pfam" id="PF02954">
    <property type="entry name" value="HTH_8"/>
    <property type="match status" value="1"/>
</dbReference>
<evidence type="ECO:0000256" key="6">
    <source>
        <dbReference type="ARBA" id="ARBA00023163"/>
    </source>
</evidence>
<organism evidence="9 10">
    <name type="scientific">Eiseniibacteriota bacterium</name>
    <dbReference type="NCBI Taxonomy" id="2212470"/>
    <lineage>
        <taxon>Bacteria</taxon>
        <taxon>Candidatus Eiseniibacteriota</taxon>
    </lineage>
</organism>
<keyword evidence="1" id="KW-0547">Nucleotide-binding</keyword>
<dbReference type="PROSITE" id="PS00676">
    <property type="entry name" value="SIGMA54_INTERACT_2"/>
    <property type="match status" value="1"/>
</dbReference>
<dbReference type="PROSITE" id="PS50045">
    <property type="entry name" value="SIGMA54_INTERACT_4"/>
    <property type="match status" value="1"/>
</dbReference>
<dbReference type="SMART" id="SM00240">
    <property type="entry name" value="FHA"/>
    <property type="match status" value="1"/>
</dbReference>
<dbReference type="Proteomes" id="UP000748308">
    <property type="component" value="Unassembled WGS sequence"/>
</dbReference>
<dbReference type="GO" id="GO:0005524">
    <property type="term" value="F:ATP binding"/>
    <property type="evidence" value="ECO:0007669"/>
    <property type="project" value="UniProtKB-KW"/>
</dbReference>
<feature type="domain" description="Sigma-54 factor interaction" evidence="8">
    <location>
        <begin position="332"/>
        <end position="561"/>
    </location>
</feature>
<feature type="domain" description="FHA" evidence="7">
    <location>
        <begin position="25"/>
        <end position="74"/>
    </location>
</feature>